<dbReference type="GO" id="GO:0016787">
    <property type="term" value="F:hydrolase activity"/>
    <property type="evidence" value="ECO:0007669"/>
    <property type="project" value="UniProtKB-KW"/>
</dbReference>
<dbReference type="PANTHER" id="PTHR43283:SF11">
    <property type="entry name" value="BETA-LACTAMASE-RELATED DOMAIN-CONTAINING PROTEIN"/>
    <property type="match status" value="1"/>
</dbReference>
<gene>
    <name evidence="3" type="ORF">ACFQ5M_03915</name>
</gene>
<dbReference type="InterPro" id="IPR012338">
    <property type="entry name" value="Beta-lactam/transpept-like"/>
</dbReference>
<dbReference type="PANTHER" id="PTHR43283">
    <property type="entry name" value="BETA-LACTAMASE-RELATED"/>
    <property type="match status" value="1"/>
</dbReference>
<evidence type="ECO:0000256" key="1">
    <source>
        <dbReference type="ARBA" id="ARBA00022801"/>
    </source>
</evidence>
<dbReference type="SUPFAM" id="SSF56601">
    <property type="entry name" value="beta-lactamase/transpeptidase-like"/>
    <property type="match status" value="1"/>
</dbReference>
<feature type="domain" description="Beta-lactamase-related" evidence="2">
    <location>
        <begin position="7"/>
        <end position="313"/>
    </location>
</feature>
<dbReference type="Pfam" id="PF00144">
    <property type="entry name" value="Beta-lactamase"/>
    <property type="match status" value="1"/>
</dbReference>
<dbReference type="EC" id="3.-.-.-" evidence="3"/>
<evidence type="ECO:0000313" key="3">
    <source>
        <dbReference type="EMBL" id="MFD1671234.1"/>
    </source>
</evidence>
<dbReference type="Gene3D" id="3.40.710.10">
    <property type="entry name" value="DD-peptidase/beta-lactamase superfamily"/>
    <property type="match status" value="1"/>
</dbReference>
<keyword evidence="1 3" id="KW-0378">Hydrolase</keyword>
<dbReference type="Proteomes" id="UP001597267">
    <property type="component" value="Unassembled WGS sequence"/>
</dbReference>
<proteinExistence type="predicted"/>
<dbReference type="InterPro" id="IPR001466">
    <property type="entry name" value="Beta-lactam-related"/>
</dbReference>
<sequence>MAFEQTQQLIQQLVSNRVVPGVSYGLIQGTNVWTNYSGDQQWVPIVKPLQPDQYYDLASLTKVMTTTVMILKMIEANQLTLTTPVQQILPDFQNSEVQIRHLLTHTSGITGYIPHRNELAAPALKKALLGLQVGPGFEKEVKYTDIGLIYLGYIIEAFYPGPVQRTLTREVLQPLDLNESTFQPKKALCVPTTYLNGQLCQGVVHDPKAQILAEHCASAGLFSTLPDVLKFAKFILGQFQPANAPITQKQIEALYQNYTQLVAQPRSLGWDLRRQNQDHHFILYHTGFTGTFMLIDRQCQTALAVLTNRIHPTGQNDVFLREREKIVQAFCDESKGEN</sequence>
<dbReference type="RefSeq" id="WP_125713597.1">
    <property type="nucleotide sequence ID" value="NZ_JBHTOP010000006.1"/>
</dbReference>
<accession>A0ABW4J4B8</accession>
<comment type="caution">
    <text evidence="3">The sequence shown here is derived from an EMBL/GenBank/DDBJ whole genome shotgun (WGS) entry which is preliminary data.</text>
</comment>
<dbReference type="EMBL" id="JBHTOP010000006">
    <property type="protein sequence ID" value="MFD1671234.1"/>
    <property type="molecule type" value="Genomic_DNA"/>
</dbReference>
<reference evidence="4" key="1">
    <citation type="journal article" date="2019" name="Int. J. Syst. Evol. Microbiol.">
        <title>The Global Catalogue of Microorganisms (GCM) 10K type strain sequencing project: providing services to taxonomists for standard genome sequencing and annotation.</title>
        <authorList>
            <consortium name="The Broad Institute Genomics Platform"/>
            <consortium name="The Broad Institute Genome Sequencing Center for Infectious Disease"/>
            <person name="Wu L."/>
            <person name="Ma J."/>
        </authorList>
    </citation>
    <scope>NUCLEOTIDE SEQUENCE [LARGE SCALE GENOMIC DNA]</scope>
    <source>
        <strain evidence="4">CCM 8896</strain>
    </source>
</reference>
<dbReference type="InterPro" id="IPR050789">
    <property type="entry name" value="Diverse_Enzym_Activities"/>
</dbReference>
<name>A0ABW4J4B8_9LACO</name>
<evidence type="ECO:0000313" key="4">
    <source>
        <dbReference type="Proteomes" id="UP001597267"/>
    </source>
</evidence>
<evidence type="ECO:0000259" key="2">
    <source>
        <dbReference type="Pfam" id="PF00144"/>
    </source>
</evidence>
<keyword evidence="4" id="KW-1185">Reference proteome</keyword>
<organism evidence="3 4">
    <name type="scientific">Agrilactobacillus yilanensis</name>
    <dbReference type="NCBI Taxonomy" id="2485997"/>
    <lineage>
        <taxon>Bacteria</taxon>
        <taxon>Bacillati</taxon>
        <taxon>Bacillota</taxon>
        <taxon>Bacilli</taxon>
        <taxon>Lactobacillales</taxon>
        <taxon>Lactobacillaceae</taxon>
        <taxon>Agrilactobacillus</taxon>
    </lineage>
</organism>
<protein>
    <submittedName>
        <fullName evidence="3">Serine hydrolase domain-containing protein</fullName>
        <ecNumber evidence="3">3.-.-.-</ecNumber>
    </submittedName>
</protein>